<dbReference type="Proteomes" id="UP001341840">
    <property type="component" value="Unassembled WGS sequence"/>
</dbReference>
<reference evidence="1 2" key="1">
    <citation type="journal article" date="2023" name="Plants (Basel)">
        <title>Bridging the Gap: Combining Genomics and Transcriptomics Approaches to Understand Stylosanthes scabra, an Orphan Legume from the Brazilian Caatinga.</title>
        <authorList>
            <person name="Ferreira-Neto J.R.C."/>
            <person name="da Silva M.D."/>
            <person name="Binneck E."/>
            <person name="de Melo N.F."/>
            <person name="da Silva R.H."/>
            <person name="de Melo A.L.T.M."/>
            <person name="Pandolfi V."/>
            <person name="Bustamante F.O."/>
            <person name="Brasileiro-Vidal A.C."/>
            <person name="Benko-Iseppon A.M."/>
        </authorList>
    </citation>
    <scope>NUCLEOTIDE SEQUENCE [LARGE SCALE GENOMIC DNA]</scope>
    <source>
        <tissue evidence="1">Leaves</tissue>
    </source>
</reference>
<dbReference type="EMBL" id="JASCZI010241760">
    <property type="protein sequence ID" value="MED6206489.1"/>
    <property type="molecule type" value="Genomic_DNA"/>
</dbReference>
<feature type="non-terminal residue" evidence="1">
    <location>
        <position position="1"/>
    </location>
</feature>
<protein>
    <submittedName>
        <fullName evidence="1">Uncharacterized protein</fullName>
    </submittedName>
</protein>
<sequence length="59" mass="6284">YGTREVMELLTVIQTMHGDVGGPLCSTGGAVDVIPCSSIHFVAPEVSMQMELNSDEDSE</sequence>
<gene>
    <name evidence="1" type="ORF">PIB30_027287</name>
</gene>
<comment type="caution">
    <text evidence="1">The sequence shown here is derived from an EMBL/GenBank/DDBJ whole genome shotgun (WGS) entry which is preliminary data.</text>
</comment>
<organism evidence="1 2">
    <name type="scientific">Stylosanthes scabra</name>
    <dbReference type="NCBI Taxonomy" id="79078"/>
    <lineage>
        <taxon>Eukaryota</taxon>
        <taxon>Viridiplantae</taxon>
        <taxon>Streptophyta</taxon>
        <taxon>Embryophyta</taxon>
        <taxon>Tracheophyta</taxon>
        <taxon>Spermatophyta</taxon>
        <taxon>Magnoliopsida</taxon>
        <taxon>eudicotyledons</taxon>
        <taxon>Gunneridae</taxon>
        <taxon>Pentapetalae</taxon>
        <taxon>rosids</taxon>
        <taxon>fabids</taxon>
        <taxon>Fabales</taxon>
        <taxon>Fabaceae</taxon>
        <taxon>Papilionoideae</taxon>
        <taxon>50 kb inversion clade</taxon>
        <taxon>dalbergioids sensu lato</taxon>
        <taxon>Dalbergieae</taxon>
        <taxon>Pterocarpus clade</taxon>
        <taxon>Stylosanthes</taxon>
    </lineage>
</organism>
<proteinExistence type="predicted"/>
<keyword evidence="2" id="KW-1185">Reference proteome</keyword>
<evidence type="ECO:0000313" key="1">
    <source>
        <dbReference type="EMBL" id="MED6206489.1"/>
    </source>
</evidence>
<accession>A0ABU6YB38</accession>
<name>A0ABU6YB38_9FABA</name>
<evidence type="ECO:0000313" key="2">
    <source>
        <dbReference type="Proteomes" id="UP001341840"/>
    </source>
</evidence>